<dbReference type="Gene3D" id="3.40.50.2300">
    <property type="match status" value="1"/>
</dbReference>
<gene>
    <name evidence="10" type="ORF">ESB13_13050</name>
</gene>
<dbReference type="EC" id="2.7.13.3" evidence="2"/>
<dbReference type="AlphaFoldDB" id="A0A4Q1D5Y3"/>
<comment type="catalytic activity">
    <reaction evidence="1">
        <text>ATP + protein L-histidine = ADP + protein N-phospho-L-histidine.</text>
        <dbReference type="EC" id="2.7.13.3"/>
    </reaction>
</comment>
<dbReference type="InterPro" id="IPR013656">
    <property type="entry name" value="PAS_4"/>
</dbReference>
<evidence type="ECO:0000256" key="5">
    <source>
        <dbReference type="PROSITE-ProRule" id="PRU00169"/>
    </source>
</evidence>
<protein>
    <recommendedName>
        <fullName evidence="2">histidine kinase</fullName>
        <ecNumber evidence="2">2.7.13.3</ecNumber>
    </recommendedName>
</protein>
<dbReference type="PROSITE" id="PS50112">
    <property type="entry name" value="PAS"/>
    <property type="match status" value="1"/>
</dbReference>
<dbReference type="CDD" id="cd00082">
    <property type="entry name" value="HisKA"/>
    <property type="match status" value="1"/>
</dbReference>
<dbReference type="PROSITE" id="PS50110">
    <property type="entry name" value="RESPONSE_REGULATORY"/>
    <property type="match status" value="1"/>
</dbReference>
<dbReference type="Pfam" id="PF02518">
    <property type="entry name" value="HATPase_c"/>
    <property type="match status" value="1"/>
</dbReference>
<feature type="domain" description="PAC" evidence="9">
    <location>
        <begin position="398"/>
        <end position="451"/>
    </location>
</feature>
<feature type="domain" description="Response regulatory" evidence="7">
    <location>
        <begin position="715"/>
        <end position="833"/>
    </location>
</feature>
<evidence type="ECO:0000259" key="8">
    <source>
        <dbReference type="PROSITE" id="PS50112"/>
    </source>
</evidence>
<dbReference type="Pfam" id="PF08448">
    <property type="entry name" value="PAS_4"/>
    <property type="match status" value="1"/>
</dbReference>
<proteinExistence type="predicted"/>
<accession>A0A4Q1D5Y3</accession>
<dbReference type="SUPFAM" id="SSF55874">
    <property type="entry name" value="ATPase domain of HSP90 chaperone/DNA topoisomerase II/histidine kinase"/>
    <property type="match status" value="1"/>
</dbReference>
<dbReference type="InterPro" id="IPR011006">
    <property type="entry name" value="CheY-like_superfamily"/>
</dbReference>
<dbReference type="InterPro" id="IPR003594">
    <property type="entry name" value="HATPase_dom"/>
</dbReference>
<name>A0A4Q1D5Y3_9BACT</name>
<dbReference type="InterPro" id="IPR005467">
    <property type="entry name" value="His_kinase_dom"/>
</dbReference>
<keyword evidence="11" id="KW-1185">Reference proteome</keyword>
<sequence length="839" mass="95553">MEFKSYGIFFMNINLQQQLKILLSSSLNIKLASTGLNCSEEGNPVSFMASKSSNTTEAGYQMEPEVRMWLNMLISSMPKATLITDSGRFIQLTNQQFCDIFHLSKTPEQLTGYNTADLVNDIAGNIHDILGFTSKTLEIYNNRQPLDNDEIHLKDGRIIMRDHRPLYLKEQFIGHLWTFSDETERIRGADSINKQRNFYETILDNIPADIAVFSSDHRYRFVNPVGVKDPVLRKWLIGKTDADYCVFRNKSMSIAEGRRALFNQVVSTGKEYTWEEKVVNRNNEDEYHLRKMSPVFNEAGELDMLIGYGIDVTELKNIERQVQLSEKKYKDLFNYSQAIICTHDLEGNLLEVNPMLCQMLEKSESDLTGKNLRQFLPEQDQGIFDDTYLPTIQNNNRAKGLFRVISGSGRSVYLLYQNYKMVPDNPDQQPYVIAFAQDVTDRIKAEKQLKEAKKLTEETAKIKEKFLANMSHEISSPMRSIQELAGDMLVDASLTQDQFQSLQSIHRWSEHILTIVSDILDLEQATEGNLELEEVNFDLVKVIQSAIAPYREIAASKKLELVFDNHLTSSYKVVGDPARLTQVADNLLSNAIKFTHTGIIIIRADIEKETPKAVTLHLSVKDTGIGIAEDKLIKIFQPFAQAHESTDRKYRGTGLGLTLTKKLVGLQHGSIWVESQPRKGSTFHVQITYQKPLAPGIHKPVAITNNTPGNLGKLKILLAEDSEISQLLARSVLQYWGFESKTASNGEEVIQMLEQEDFDLILMDIQMPRKNGVEATMEIRNMSNERKRNVPIIALTATSMKGEEQKFLSSGMNDYITKPFKEQELYNVISRVYYSVIRD</sequence>
<dbReference type="InterPro" id="IPR036890">
    <property type="entry name" value="HATPase_C_sf"/>
</dbReference>
<dbReference type="PRINTS" id="PR00344">
    <property type="entry name" value="BCTRLSENSOR"/>
</dbReference>
<dbReference type="SUPFAM" id="SSF52172">
    <property type="entry name" value="CheY-like"/>
    <property type="match status" value="1"/>
</dbReference>
<feature type="domain" description="Histidine kinase" evidence="6">
    <location>
        <begin position="469"/>
        <end position="691"/>
    </location>
</feature>
<dbReference type="CDD" id="cd00130">
    <property type="entry name" value="PAS"/>
    <property type="match status" value="1"/>
</dbReference>
<evidence type="ECO:0000256" key="3">
    <source>
        <dbReference type="ARBA" id="ARBA00022553"/>
    </source>
</evidence>
<evidence type="ECO:0000259" key="6">
    <source>
        <dbReference type="PROSITE" id="PS50109"/>
    </source>
</evidence>
<dbReference type="EMBL" id="SDHZ01000002">
    <property type="protein sequence ID" value="RXK83047.1"/>
    <property type="molecule type" value="Genomic_DNA"/>
</dbReference>
<dbReference type="PANTHER" id="PTHR45339">
    <property type="entry name" value="HYBRID SIGNAL TRANSDUCTION HISTIDINE KINASE J"/>
    <property type="match status" value="1"/>
</dbReference>
<dbReference type="SUPFAM" id="SSF55785">
    <property type="entry name" value="PYP-like sensor domain (PAS domain)"/>
    <property type="match status" value="2"/>
</dbReference>
<dbReference type="InterPro" id="IPR013767">
    <property type="entry name" value="PAS_fold"/>
</dbReference>
<evidence type="ECO:0000256" key="2">
    <source>
        <dbReference type="ARBA" id="ARBA00012438"/>
    </source>
</evidence>
<dbReference type="Proteomes" id="UP000290545">
    <property type="component" value="Unassembled WGS sequence"/>
</dbReference>
<keyword evidence="3 5" id="KW-0597">Phosphoprotein</keyword>
<dbReference type="PROSITE" id="PS50109">
    <property type="entry name" value="HIS_KIN"/>
    <property type="match status" value="1"/>
</dbReference>
<dbReference type="Pfam" id="PF00072">
    <property type="entry name" value="Response_reg"/>
    <property type="match status" value="1"/>
</dbReference>
<dbReference type="SMART" id="SM00388">
    <property type="entry name" value="HisKA"/>
    <property type="match status" value="1"/>
</dbReference>
<dbReference type="NCBIfam" id="TIGR00229">
    <property type="entry name" value="sensory_box"/>
    <property type="match status" value="1"/>
</dbReference>
<dbReference type="Pfam" id="PF00989">
    <property type="entry name" value="PAS"/>
    <property type="match status" value="1"/>
</dbReference>
<dbReference type="Gene3D" id="3.30.450.20">
    <property type="entry name" value="PAS domain"/>
    <property type="match status" value="3"/>
</dbReference>
<comment type="caution">
    <text evidence="10">The sequence shown here is derived from an EMBL/GenBank/DDBJ whole genome shotgun (WGS) entry which is preliminary data.</text>
</comment>
<organism evidence="10 11">
    <name type="scientific">Filimonas effusa</name>
    <dbReference type="NCBI Taxonomy" id="2508721"/>
    <lineage>
        <taxon>Bacteria</taxon>
        <taxon>Pseudomonadati</taxon>
        <taxon>Bacteroidota</taxon>
        <taxon>Chitinophagia</taxon>
        <taxon>Chitinophagales</taxon>
        <taxon>Chitinophagaceae</taxon>
        <taxon>Filimonas</taxon>
    </lineage>
</organism>
<dbReference type="InterPro" id="IPR003661">
    <property type="entry name" value="HisK_dim/P_dom"/>
</dbReference>
<evidence type="ECO:0000259" key="9">
    <source>
        <dbReference type="PROSITE" id="PS50113"/>
    </source>
</evidence>
<dbReference type="PANTHER" id="PTHR45339:SF1">
    <property type="entry name" value="HYBRID SIGNAL TRANSDUCTION HISTIDINE KINASE J"/>
    <property type="match status" value="1"/>
</dbReference>
<feature type="domain" description="PAC" evidence="9">
    <location>
        <begin position="272"/>
        <end position="324"/>
    </location>
</feature>
<evidence type="ECO:0000313" key="10">
    <source>
        <dbReference type="EMBL" id="RXK83047.1"/>
    </source>
</evidence>
<dbReference type="SMART" id="SM00091">
    <property type="entry name" value="PAS"/>
    <property type="match status" value="2"/>
</dbReference>
<dbReference type="Gene3D" id="1.10.287.130">
    <property type="match status" value="1"/>
</dbReference>
<dbReference type="SUPFAM" id="SSF47384">
    <property type="entry name" value="Homodimeric domain of signal transducing histidine kinase"/>
    <property type="match status" value="1"/>
</dbReference>
<evidence type="ECO:0000256" key="1">
    <source>
        <dbReference type="ARBA" id="ARBA00000085"/>
    </source>
</evidence>
<dbReference type="SMART" id="SM00448">
    <property type="entry name" value="REC"/>
    <property type="match status" value="1"/>
</dbReference>
<dbReference type="InterPro" id="IPR000014">
    <property type="entry name" value="PAS"/>
</dbReference>
<keyword evidence="4" id="KW-0902">Two-component regulatory system</keyword>
<dbReference type="InterPro" id="IPR036097">
    <property type="entry name" value="HisK_dim/P_sf"/>
</dbReference>
<dbReference type="SMART" id="SM00387">
    <property type="entry name" value="HATPase_c"/>
    <property type="match status" value="1"/>
</dbReference>
<dbReference type="InterPro" id="IPR035965">
    <property type="entry name" value="PAS-like_dom_sf"/>
</dbReference>
<evidence type="ECO:0000256" key="4">
    <source>
        <dbReference type="ARBA" id="ARBA00023012"/>
    </source>
</evidence>
<feature type="modified residue" description="4-aspartylphosphate" evidence="5">
    <location>
        <position position="764"/>
    </location>
</feature>
<dbReference type="OrthoDB" id="9811889at2"/>
<feature type="domain" description="PAS" evidence="8">
    <location>
        <begin position="325"/>
        <end position="395"/>
    </location>
</feature>
<dbReference type="CDD" id="cd16922">
    <property type="entry name" value="HATPase_EvgS-ArcB-TorS-like"/>
    <property type="match status" value="1"/>
</dbReference>
<dbReference type="InterPro" id="IPR001789">
    <property type="entry name" value="Sig_transdc_resp-reg_receiver"/>
</dbReference>
<dbReference type="InterPro" id="IPR000700">
    <property type="entry name" value="PAS-assoc_C"/>
</dbReference>
<dbReference type="Pfam" id="PF00512">
    <property type="entry name" value="HisKA"/>
    <property type="match status" value="1"/>
</dbReference>
<reference evidence="10 11" key="1">
    <citation type="submission" date="2019-01" db="EMBL/GenBank/DDBJ databases">
        <title>Filimonas sp. strain TTM-71.</title>
        <authorList>
            <person name="Chen W.-M."/>
        </authorList>
    </citation>
    <scope>NUCLEOTIDE SEQUENCE [LARGE SCALE GENOMIC DNA]</scope>
    <source>
        <strain evidence="10 11">TTM-71</strain>
    </source>
</reference>
<dbReference type="GO" id="GO:0006355">
    <property type="term" value="P:regulation of DNA-templated transcription"/>
    <property type="evidence" value="ECO:0007669"/>
    <property type="project" value="InterPro"/>
</dbReference>
<dbReference type="Gene3D" id="3.30.565.10">
    <property type="entry name" value="Histidine kinase-like ATPase, C-terminal domain"/>
    <property type="match status" value="1"/>
</dbReference>
<dbReference type="Pfam" id="PF13426">
    <property type="entry name" value="PAS_9"/>
    <property type="match status" value="1"/>
</dbReference>
<evidence type="ECO:0000313" key="11">
    <source>
        <dbReference type="Proteomes" id="UP000290545"/>
    </source>
</evidence>
<evidence type="ECO:0000259" key="7">
    <source>
        <dbReference type="PROSITE" id="PS50110"/>
    </source>
</evidence>
<dbReference type="GO" id="GO:0000155">
    <property type="term" value="F:phosphorelay sensor kinase activity"/>
    <property type="evidence" value="ECO:0007669"/>
    <property type="project" value="InterPro"/>
</dbReference>
<dbReference type="FunFam" id="3.30.565.10:FF:000010">
    <property type="entry name" value="Sensor histidine kinase RcsC"/>
    <property type="match status" value="1"/>
</dbReference>
<dbReference type="RefSeq" id="WP_129003970.1">
    <property type="nucleotide sequence ID" value="NZ_SDHZ01000002.1"/>
</dbReference>
<dbReference type="PROSITE" id="PS50113">
    <property type="entry name" value="PAC"/>
    <property type="match status" value="2"/>
</dbReference>
<dbReference type="CDD" id="cd17546">
    <property type="entry name" value="REC_hyHK_CKI1_RcsC-like"/>
    <property type="match status" value="1"/>
</dbReference>
<dbReference type="InterPro" id="IPR004358">
    <property type="entry name" value="Sig_transdc_His_kin-like_C"/>
</dbReference>